<evidence type="ECO:0000256" key="4">
    <source>
        <dbReference type="SAM" id="Phobius"/>
    </source>
</evidence>
<comment type="caution">
    <text evidence="6">The sequence shown here is derived from an EMBL/GenBank/DDBJ whole genome shotgun (WGS) entry which is preliminary data.</text>
</comment>
<keyword evidence="4" id="KW-0472">Membrane</keyword>
<keyword evidence="4" id="KW-0812">Transmembrane</keyword>
<feature type="transmembrane region" description="Helical" evidence="4">
    <location>
        <begin position="314"/>
        <end position="333"/>
    </location>
</feature>
<evidence type="ECO:0000313" key="7">
    <source>
        <dbReference type="Proteomes" id="UP000241895"/>
    </source>
</evidence>
<dbReference type="NCBIfam" id="TIGR00254">
    <property type="entry name" value="GGDEF"/>
    <property type="match status" value="1"/>
</dbReference>
<dbReference type="InterPro" id="IPR008979">
    <property type="entry name" value="Galactose-bd-like_sf"/>
</dbReference>
<reference evidence="6 7" key="1">
    <citation type="submission" date="2018-03" db="EMBL/GenBank/DDBJ databases">
        <authorList>
            <person name="Zhou J."/>
            <person name="Li X."/>
            <person name="Xue M."/>
            <person name="Yin J."/>
        </authorList>
    </citation>
    <scope>NUCLEOTIDE SEQUENCE [LARGE SCALE GENOMIC DNA]</scope>
    <source>
        <strain evidence="6 7">SYSU ZJ2214</strain>
    </source>
</reference>
<sequence length="783" mass="87147">MLLLPPRSILAGLPSIGLAMFRCITLLVLALLWLPGSQVLAGELALNDDWQYRWGDSPRTPDGEFEWLTAAEGEWKSLEGIGNPPGRDGRDSLWLRRELPAGDWLQPALFVSSLNLVAEAYVDGQHVYRHGQLEGPDAGAFAGWTWHAIELPSPTQGKTLYLRLKSSYKDIGLWGKVVIMEQSRILPSILEATKGELVIALACLIVAALALVLILTQPERWRLGSLGLFSLAVGLMVLAESDASQLIVFAPLAWDYVAAIAYFSLPVAMALILEHWFPQIPRQGMRRLWLGLLAYAIIAPALAMLDVVSLPPTFPLFDLILLGALAYMARWLFRYRREFDSDQRLIVASYAIFAAIAITDMLVAHGLVGWISVPVHLGALAFIVAMIVISTRHYARSQRQLQRLNDHLEQEVAERTRQLESLAEQERQRALVLATEHHKTQRLASLIDTLQACTSLEEALCLTQRAMPEILEPMQGAFYRPQDQPDNMTLELFWPTTYRPPAWLDTTAIPPLRTRTEESLPALDDLLTISTRRPPSDPSAPSTADNLPHWIFPLDLTGPDRQHRRLGVICVVPDGPLVKRPQYWDRTRSFIELGVSRLALVLSSIALQEELSALSYRDDLTGLHNRRYFDELFAHETAISLRKKSPLAVVILDIDHFKKFNDRYGHAAGDTVLEGVGRMLANSFRDIDVVCRFGGEEFVVLLPGAEADDAHHRMQRMCHALASASFRHEGQSLGTVSVSCGIASFPATSDDPSCLLAMADSALYRAKHAGRARIALATPHEND</sequence>
<evidence type="ECO:0000256" key="2">
    <source>
        <dbReference type="ARBA" id="ARBA00034247"/>
    </source>
</evidence>
<feature type="transmembrane region" description="Helical" evidence="4">
    <location>
        <begin position="345"/>
        <end position="371"/>
    </location>
</feature>
<organism evidence="6 7">
    <name type="scientific">Halomonas litopenaei</name>
    <dbReference type="NCBI Taxonomy" id="2109328"/>
    <lineage>
        <taxon>Bacteria</taxon>
        <taxon>Pseudomonadati</taxon>
        <taxon>Pseudomonadota</taxon>
        <taxon>Gammaproteobacteria</taxon>
        <taxon>Oceanospirillales</taxon>
        <taxon>Halomonadaceae</taxon>
        <taxon>Halomonas</taxon>
    </lineage>
</organism>
<dbReference type="InterPro" id="IPR029787">
    <property type="entry name" value="Nucleotide_cyclase"/>
</dbReference>
<accession>A0ABX5ITE9</accession>
<dbReference type="InterPro" id="IPR050469">
    <property type="entry name" value="Diguanylate_Cyclase"/>
</dbReference>
<keyword evidence="3" id="KW-0175">Coiled coil</keyword>
<protein>
    <recommendedName>
        <fullName evidence="1">diguanylate cyclase</fullName>
        <ecNumber evidence="1">2.7.7.65</ecNumber>
    </recommendedName>
</protein>
<dbReference type="InterPro" id="IPR043128">
    <property type="entry name" value="Rev_trsase/Diguanyl_cyclase"/>
</dbReference>
<feature type="domain" description="GGDEF" evidence="5">
    <location>
        <begin position="645"/>
        <end position="779"/>
    </location>
</feature>
<dbReference type="Pfam" id="PF00990">
    <property type="entry name" value="GGDEF"/>
    <property type="match status" value="1"/>
</dbReference>
<name>A0ABX5ITE9_9GAMM</name>
<dbReference type="EC" id="2.7.7.65" evidence="1"/>
<feature type="transmembrane region" description="Helical" evidence="4">
    <location>
        <begin position="197"/>
        <end position="216"/>
    </location>
</feature>
<dbReference type="SMART" id="SM00267">
    <property type="entry name" value="GGDEF"/>
    <property type="match status" value="1"/>
</dbReference>
<dbReference type="InterPro" id="IPR000160">
    <property type="entry name" value="GGDEF_dom"/>
</dbReference>
<feature type="transmembrane region" description="Helical" evidence="4">
    <location>
        <begin position="228"/>
        <end position="250"/>
    </location>
</feature>
<dbReference type="CDD" id="cd01949">
    <property type="entry name" value="GGDEF"/>
    <property type="match status" value="1"/>
</dbReference>
<evidence type="ECO:0000256" key="3">
    <source>
        <dbReference type="SAM" id="Coils"/>
    </source>
</evidence>
<comment type="catalytic activity">
    <reaction evidence="2">
        <text>2 GTP = 3',3'-c-di-GMP + 2 diphosphate</text>
        <dbReference type="Rhea" id="RHEA:24898"/>
        <dbReference type="ChEBI" id="CHEBI:33019"/>
        <dbReference type="ChEBI" id="CHEBI:37565"/>
        <dbReference type="ChEBI" id="CHEBI:58805"/>
        <dbReference type="EC" id="2.7.7.65"/>
    </reaction>
</comment>
<proteinExistence type="predicted"/>
<dbReference type="Gene3D" id="3.30.70.270">
    <property type="match status" value="1"/>
</dbReference>
<gene>
    <name evidence="6" type="ORF">C6W88_17365</name>
</gene>
<evidence type="ECO:0000313" key="6">
    <source>
        <dbReference type="EMBL" id="PTL92326.1"/>
    </source>
</evidence>
<keyword evidence="7" id="KW-1185">Reference proteome</keyword>
<dbReference type="Proteomes" id="UP000241895">
    <property type="component" value="Unassembled WGS sequence"/>
</dbReference>
<dbReference type="EMBL" id="PXNS01000012">
    <property type="protein sequence ID" value="PTL92326.1"/>
    <property type="molecule type" value="Genomic_DNA"/>
</dbReference>
<dbReference type="PANTHER" id="PTHR45138:SF9">
    <property type="entry name" value="DIGUANYLATE CYCLASE DGCM-RELATED"/>
    <property type="match status" value="1"/>
</dbReference>
<feature type="transmembrane region" description="Helical" evidence="4">
    <location>
        <begin position="288"/>
        <end position="308"/>
    </location>
</feature>
<evidence type="ECO:0000259" key="5">
    <source>
        <dbReference type="PROSITE" id="PS50887"/>
    </source>
</evidence>
<keyword evidence="4" id="KW-1133">Transmembrane helix</keyword>
<dbReference type="PANTHER" id="PTHR45138">
    <property type="entry name" value="REGULATORY COMPONENTS OF SENSORY TRANSDUCTION SYSTEM"/>
    <property type="match status" value="1"/>
</dbReference>
<feature type="transmembrane region" description="Helical" evidence="4">
    <location>
        <begin position="377"/>
        <end position="395"/>
    </location>
</feature>
<dbReference type="PROSITE" id="PS50887">
    <property type="entry name" value="GGDEF"/>
    <property type="match status" value="1"/>
</dbReference>
<feature type="coiled-coil region" evidence="3">
    <location>
        <begin position="394"/>
        <end position="428"/>
    </location>
</feature>
<evidence type="ECO:0000256" key="1">
    <source>
        <dbReference type="ARBA" id="ARBA00012528"/>
    </source>
</evidence>
<dbReference type="SUPFAM" id="SSF49785">
    <property type="entry name" value="Galactose-binding domain-like"/>
    <property type="match status" value="1"/>
</dbReference>
<feature type="transmembrane region" description="Helical" evidence="4">
    <location>
        <begin position="256"/>
        <end position="276"/>
    </location>
</feature>
<dbReference type="SUPFAM" id="SSF55073">
    <property type="entry name" value="Nucleotide cyclase"/>
    <property type="match status" value="1"/>
</dbReference>